<evidence type="ECO:0000256" key="5">
    <source>
        <dbReference type="ARBA" id="ARBA00022989"/>
    </source>
</evidence>
<evidence type="ECO:0000256" key="6">
    <source>
        <dbReference type="ARBA" id="ARBA00023136"/>
    </source>
</evidence>
<comment type="similarity">
    <text evidence="2 7">Belongs to the MlaE permease family.</text>
</comment>
<dbReference type="Proteomes" id="UP000043763">
    <property type="component" value="Unassembled WGS sequence"/>
</dbReference>
<gene>
    <name evidence="8" type="ORF">BRSU_1028</name>
</gene>
<dbReference type="InterPro" id="IPR030802">
    <property type="entry name" value="Permease_MalE"/>
</dbReference>
<keyword evidence="6 7" id="KW-0472">Membrane</keyword>
<keyword evidence="9" id="KW-1185">Reference proteome</keyword>
<comment type="subcellular location">
    <subcellularLocation>
        <location evidence="1">Membrane</location>
        <topology evidence="1">Multi-pass membrane protein</topology>
    </subcellularLocation>
</comment>
<feature type="transmembrane region" description="Helical" evidence="7">
    <location>
        <begin position="197"/>
        <end position="228"/>
    </location>
</feature>
<feature type="transmembrane region" description="Helical" evidence="7">
    <location>
        <begin position="248"/>
        <end position="266"/>
    </location>
</feature>
<dbReference type="RefSeq" id="WP_048594200.1">
    <property type="nucleotide sequence ID" value="NZ_CVLB01000001.1"/>
</dbReference>
<feature type="transmembrane region" description="Helical" evidence="7">
    <location>
        <begin position="20"/>
        <end position="40"/>
    </location>
</feature>
<proteinExistence type="inferred from homology"/>
<name>A0A0G4K631_9SPIR</name>
<evidence type="ECO:0000256" key="3">
    <source>
        <dbReference type="ARBA" id="ARBA00022448"/>
    </source>
</evidence>
<sequence>MELFDMKIELRKGVKNKITYFLATLGEFATLMIEVFKYTFRPTFSFKLLKEQIIRMGVDSFVVAAVTVLCTGMVMSLQIAVVLDSVLKGISQFVGSMVGKAMVKELSPMLLALIFAGRVGSSVTAEIGTMQVSEQLDALKTLYTNPIEYVAVPRFWAAVISLPMLTVSADVIGVLGGAVVTVFVLRSDPMHYFDRAIAVISVGDFIGSLIKSTIFGAEVMLISCFYGFRTSGGAEGVGKATTTSVVYSFMIILITDYILVSILGMFGM</sequence>
<feature type="transmembrane region" description="Helical" evidence="7">
    <location>
        <begin position="61"/>
        <end position="83"/>
    </location>
</feature>
<dbReference type="GO" id="GO:0043190">
    <property type="term" value="C:ATP-binding cassette (ABC) transporter complex"/>
    <property type="evidence" value="ECO:0007669"/>
    <property type="project" value="InterPro"/>
</dbReference>
<evidence type="ECO:0000256" key="4">
    <source>
        <dbReference type="ARBA" id="ARBA00022692"/>
    </source>
</evidence>
<dbReference type="PANTHER" id="PTHR30188">
    <property type="entry name" value="ABC TRANSPORTER PERMEASE PROTEIN-RELATED"/>
    <property type="match status" value="1"/>
</dbReference>
<dbReference type="NCBIfam" id="TIGR00056">
    <property type="entry name" value="MlaE family lipid ABC transporter permease subunit"/>
    <property type="match status" value="1"/>
</dbReference>
<dbReference type="PANTHER" id="PTHR30188:SF4">
    <property type="entry name" value="PROTEIN TRIGALACTOSYLDIACYLGLYCEROL 1, CHLOROPLASTIC"/>
    <property type="match status" value="1"/>
</dbReference>
<dbReference type="EMBL" id="CVLB01000001">
    <property type="protein sequence ID" value="CRF32794.1"/>
    <property type="molecule type" value="Genomic_DNA"/>
</dbReference>
<dbReference type="Pfam" id="PF02405">
    <property type="entry name" value="MlaE"/>
    <property type="match status" value="1"/>
</dbReference>
<keyword evidence="5 7" id="KW-1133">Transmembrane helix</keyword>
<protein>
    <submittedName>
        <fullName evidence="8">ABC transporter permease</fullName>
    </submittedName>
</protein>
<evidence type="ECO:0000313" key="9">
    <source>
        <dbReference type="Proteomes" id="UP000043763"/>
    </source>
</evidence>
<reference evidence="9" key="1">
    <citation type="submission" date="2015-04" db="EMBL/GenBank/DDBJ databases">
        <authorList>
            <person name="Mushtaq Mamoona"/>
        </authorList>
    </citation>
    <scope>NUCLEOTIDE SEQUENCE [LARGE SCALE GENOMIC DNA]</scope>
    <source>
        <strain evidence="9">AN4859/03</strain>
    </source>
</reference>
<evidence type="ECO:0000313" key="8">
    <source>
        <dbReference type="EMBL" id="CRF32794.1"/>
    </source>
</evidence>
<accession>A0A0G4K631</accession>
<dbReference type="OrthoDB" id="9810518at2"/>
<organism evidence="8 9">
    <name type="scientific">Brachyspira suanatina</name>
    <dbReference type="NCBI Taxonomy" id="381802"/>
    <lineage>
        <taxon>Bacteria</taxon>
        <taxon>Pseudomonadati</taxon>
        <taxon>Spirochaetota</taxon>
        <taxon>Spirochaetia</taxon>
        <taxon>Brachyspirales</taxon>
        <taxon>Brachyspiraceae</taxon>
        <taxon>Brachyspira</taxon>
    </lineage>
</organism>
<dbReference type="AlphaFoldDB" id="A0A0G4K631"/>
<dbReference type="InterPro" id="IPR003453">
    <property type="entry name" value="ABC_MlaE_roteobac"/>
</dbReference>
<dbReference type="GO" id="GO:0005548">
    <property type="term" value="F:phospholipid transporter activity"/>
    <property type="evidence" value="ECO:0007669"/>
    <property type="project" value="TreeGrafter"/>
</dbReference>
<keyword evidence="4 7" id="KW-0812">Transmembrane</keyword>
<evidence type="ECO:0000256" key="2">
    <source>
        <dbReference type="ARBA" id="ARBA00007556"/>
    </source>
</evidence>
<feature type="transmembrane region" description="Helical" evidence="7">
    <location>
        <begin position="155"/>
        <end position="185"/>
    </location>
</feature>
<evidence type="ECO:0000256" key="1">
    <source>
        <dbReference type="ARBA" id="ARBA00004141"/>
    </source>
</evidence>
<evidence type="ECO:0000256" key="7">
    <source>
        <dbReference type="RuleBase" id="RU362044"/>
    </source>
</evidence>
<keyword evidence="3" id="KW-0813">Transport</keyword>